<dbReference type="SUPFAM" id="SSF111369">
    <property type="entry name" value="HlyD-like secretion proteins"/>
    <property type="match status" value="2"/>
</dbReference>
<dbReference type="eggNOG" id="COG1566">
    <property type="taxonomic scope" value="Bacteria"/>
</dbReference>
<dbReference type="AlphaFoldDB" id="D3PBX5"/>
<dbReference type="Pfam" id="PF25917">
    <property type="entry name" value="BSH_RND"/>
    <property type="match status" value="1"/>
</dbReference>
<dbReference type="KEGG" id="ddf:DEFDS_0616"/>
<evidence type="ECO:0000313" key="9">
    <source>
        <dbReference type="EMBL" id="BAI80098.1"/>
    </source>
</evidence>
<dbReference type="OrthoDB" id="9811754at2"/>
<evidence type="ECO:0000259" key="8">
    <source>
        <dbReference type="Pfam" id="PF25963"/>
    </source>
</evidence>
<evidence type="ECO:0000256" key="4">
    <source>
        <dbReference type="ARBA" id="ARBA00023136"/>
    </source>
</evidence>
<dbReference type="GO" id="GO:0016020">
    <property type="term" value="C:membrane"/>
    <property type="evidence" value="ECO:0007669"/>
    <property type="project" value="UniProtKB-SubCell"/>
</dbReference>
<dbReference type="PRINTS" id="PR01490">
    <property type="entry name" value="RTXTOXIND"/>
</dbReference>
<comment type="subcellular location">
    <subcellularLocation>
        <location evidence="1">Membrane</location>
        <topology evidence="1">Single-pass membrane protein</topology>
    </subcellularLocation>
</comment>
<dbReference type="STRING" id="639282.DEFDS_0616"/>
<evidence type="ECO:0000256" key="6">
    <source>
        <dbReference type="SAM" id="Phobius"/>
    </source>
</evidence>
<keyword evidence="4 6" id="KW-0472">Membrane</keyword>
<feature type="coiled-coil region" evidence="5">
    <location>
        <begin position="87"/>
        <end position="250"/>
    </location>
</feature>
<feature type="transmembrane region" description="Helical" evidence="6">
    <location>
        <begin position="7"/>
        <end position="27"/>
    </location>
</feature>
<dbReference type="InterPro" id="IPR058634">
    <property type="entry name" value="AaeA-lik-b-barrel"/>
</dbReference>
<feature type="domain" description="p-hydroxybenzoic acid efflux pump subunit AaeA-like beta-barrel" evidence="8">
    <location>
        <begin position="282"/>
        <end position="366"/>
    </location>
</feature>
<keyword evidence="5" id="KW-0175">Coiled coil</keyword>
<dbReference type="Pfam" id="PF25963">
    <property type="entry name" value="Beta-barrel_AAEA"/>
    <property type="match status" value="1"/>
</dbReference>
<gene>
    <name evidence="9" type="ordered locus">DEFDS_0616</name>
</gene>
<dbReference type="InterPro" id="IPR010978">
    <property type="entry name" value="tRNA-bd_arm"/>
</dbReference>
<feature type="domain" description="Multidrug resistance protein MdtA-like barrel-sandwich hybrid" evidence="7">
    <location>
        <begin position="53"/>
        <end position="279"/>
    </location>
</feature>
<keyword evidence="10" id="KW-1185">Reference proteome</keyword>
<proteinExistence type="predicted"/>
<dbReference type="GO" id="GO:0055085">
    <property type="term" value="P:transmembrane transport"/>
    <property type="evidence" value="ECO:0007669"/>
    <property type="project" value="InterPro"/>
</dbReference>
<evidence type="ECO:0000256" key="3">
    <source>
        <dbReference type="ARBA" id="ARBA00022989"/>
    </source>
</evidence>
<dbReference type="InterPro" id="IPR050739">
    <property type="entry name" value="MFP"/>
</dbReference>
<accession>D3PBX5</accession>
<organism evidence="9 10">
    <name type="scientific">Deferribacter desulfuricans (strain DSM 14783 / JCM 11476 / NBRC 101012 / SSM1)</name>
    <dbReference type="NCBI Taxonomy" id="639282"/>
    <lineage>
        <taxon>Bacteria</taxon>
        <taxon>Pseudomonadati</taxon>
        <taxon>Deferribacterota</taxon>
        <taxon>Deferribacteres</taxon>
        <taxon>Deferribacterales</taxon>
        <taxon>Deferribacteraceae</taxon>
        <taxon>Deferribacter</taxon>
    </lineage>
</organism>
<dbReference type="InterPro" id="IPR042103">
    <property type="entry name" value="SerRS_1_N_sf"/>
</dbReference>
<dbReference type="Proteomes" id="UP000001520">
    <property type="component" value="Chromosome"/>
</dbReference>
<dbReference type="Gene3D" id="1.10.287.40">
    <property type="entry name" value="Serine-tRNA synthetase, tRNA binding domain"/>
    <property type="match status" value="1"/>
</dbReference>
<evidence type="ECO:0000256" key="1">
    <source>
        <dbReference type="ARBA" id="ARBA00004167"/>
    </source>
</evidence>
<dbReference type="PANTHER" id="PTHR30386:SF26">
    <property type="entry name" value="TRANSPORT PROTEIN COMB"/>
    <property type="match status" value="1"/>
</dbReference>
<evidence type="ECO:0000256" key="5">
    <source>
        <dbReference type="SAM" id="Coils"/>
    </source>
</evidence>
<evidence type="ECO:0000259" key="7">
    <source>
        <dbReference type="Pfam" id="PF25917"/>
    </source>
</evidence>
<reference evidence="9 10" key="1">
    <citation type="journal article" date="2010" name="DNA Res.">
        <title>Bacterial lifestyle in a deep-sea hydrothermal vent chimney revealed by the genome sequence of the thermophilic bacterium Deferribacter desulfuricans SSM1.</title>
        <authorList>
            <person name="Takaki Y."/>
            <person name="Shimamura S."/>
            <person name="Nakagawa S."/>
            <person name="Fukuhara Y."/>
            <person name="Horikawa H."/>
            <person name="Ankai A."/>
            <person name="Harada T."/>
            <person name="Hosoyama A."/>
            <person name="Oguchi A."/>
            <person name="Fukui S."/>
            <person name="Fujita N."/>
            <person name="Takami H."/>
            <person name="Takai K."/>
        </authorList>
    </citation>
    <scope>NUCLEOTIDE SEQUENCE [LARGE SCALE GENOMIC DNA]</scope>
    <source>
        <strain evidence="10">DSM 14783 / JCM 11476 / NBRC 101012 / SSM1</strain>
    </source>
</reference>
<evidence type="ECO:0000313" key="10">
    <source>
        <dbReference type="Proteomes" id="UP000001520"/>
    </source>
</evidence>
<dbReference type="GO" id="GO:0000166">
    <property type="term" value="F:nucleotide binding"/>
    <property type="evidence" value="ECO:0007669"/>
    <property type="project" value="InterPro"/>
</dbReference>
<dbReference type="Gene3D" id="2.40.30.170">
    <property type="match status" value="1"/>
</dbReference>
<protein>
    <submittedName>
        <fullName evidence="9">Multidrug-efflux transporter, MFP family</fullName>
    </submittedName>
</protein>
<dbReference type="SUPFAM" id="SSF46589">
    <property type="entry name" value="tRNA-binding arm"/>
    <property type="match status" value="1"/>
</dbReference>
<dbReference type="InterPro" id="IPR058625">
    <property type="entry name" value="MdtA-like_BSH"/>
</dbReference>
<dbReference type="Gene3D" id="2.40.50.100">
    <property type="match status" value="1"/>
</dbReference>
<dbReference type="PANTHER" id="PTHR30386">
    <property type="entry name" value="MEMBRANE FUSION SUBUNIT OF EMRAB-TOLC MULTIDRUG EFFLUX PUMP"/>
    <property type="match status" value="1"/>
</dbReference>
<name>D3PBX5_DEFDS</name>
<keyword evidence="2 6" id="KW-0812">Transmembrane</keyword>
<dbReference type="HOGENOM" id="CLU_018816_15_1_0"/>
<evidence type="ECO:0000256" key="2">
    <source>
        <dbReference type="ARBA" id="ARBA00022692"/>
    </source>
</evidence>
<dbReference type="RefSeq" id="WP_013007346.1">
    <property type="nucleotide sequence ID" value="NC_013939.1"/>
</dbReference>
<keyword evidence="3 6" id="KW-1133">Transmembrane helix</keyword>
<sequence>MGNKKKIALILLVIGLMVFVYFAYNYLVFIKEYATSDAVFIRSDKITNVSFKRVGGKIIKMYKKEGDIVKKGEVIAEIDPIDYKIKYDQVAKKIESLNKKREQLNIQIIKVKDELDLKKNIGEKKITYLDDEIKSLKYSIAELNQNIKQLKRDYKRFKSLYEAKAVSKRKFEDIETNLLALQKKKKSLLSKLEGLKKQKSVAEDELKMVYVEYKNVDELKKSLESLDSEIAATKKQLQDLENLIEYCKLKAPFDGKIGKKFVEEGAIINSGFPVYSVVDTDSLYVEVLLEETKLKGVKPGCEAEFSVDSYPDITFKGEVKEIYPASAATYALVPRDISAGEFTKVAQRIPVRVSIDEGDKSILKVGMGGEIKIKRAN</sequence>
<dbReference type="EMBL" id="AP011529">
    <property type="protein sequence ID" value="BAI80098.1"/>
    <property type="molecule type" value="Genomic_DNA"/>
</dbReference>